<keyword evidence="3" id="KW-0472">Membrane</keyword>
<feature type="region of interest" description="Disordered" evidence="2">
    <location>
        <begin position="238"/>
        <end position="275"/>
    </location>
</feature>
<keyword evidence="3" id="KW-0812">Transmembrane</keyword>
<name>A0A923LWD4_9FIRM</name>
<gene>
    <name evidence="5" type="ORF">H8S45_06655</name>
</gene>
<protein>
    <submittedName>
        <fullName evidence="5">G5 domain-containing protein</fullName>
    </submittedName>
</protein>
<dbReference type="Pfam" id="PF03990">
    <property type="entry name" value="DUF348"/>
    <property type="match status" value="1"/>
</dbReference>
<dbReference type="Pfam" id="PF06725">
    <property type="entry name" value="3D"/>
    <property type="match status" value="1"/>
</dbReference>
<dbReference type="InterPro" id="IPR051933">
    <property type="entry name" value="Resuscitation_pf_RpfB"/>
</dbReference>
<feature type="domain" description="G5" evidence="4">
    <location>
        <begin position="159"/>
        <end position="239"/>
    </location>
</feature>
<evidence type="ECO:0000256" key="3">
    <source>
        <dbReference type="SAM" id="Phobius"/>
    </source>
</evidence>
<evidence type="ECO:0000256" key="1">
    <source>
        <dbReference type="ARBA" id="ARBA00022729"/>
    </source>
</evidence>
<sequence length="405" mass="44279">MKKKKTFLSAHPPQTRETLQDIGKHYSNILTALVLLLLCVILSLIVLAVKLSSHTYILTDGNRYETVRLHPGTIAEAQKISNFQNLKVIAQRREGNTTYLTLDQELSAQIKTKDQTMTVPFTACTVGELLEQVGIAVGENDIVVPGLDRWLVENTEISITEVSYRSEVETITTPFQVETRQNSDMVDGTQHILQYGRNGETEITYRITLHDGVPFEKEMVFEEEVLAPVNCIIEQGTKKRSTVEPAEPVQQDGYDTADAGSTAADSASGSQLSTAGRSQVWSVPAGIQDDTASKTITAADGSTFQYSSVIDVTATAYHRIEDGGLITASGTTTRYGTIAVDPRVIPLGSRVYVVSDGGDQSWSYGPGIAEDTGGLIKENRIDLFFMTDEEADQFGVRPAKVYILS</sequence>
<dbReference type="GO" id="GO:0019867">
    <property type="term" value="C:outer membrane"/>
    <property type="evidence" value="ECO:0007669"/>
    <property type="project" value="InterPro"/>
</dbReference>
<dbReference type="SUPFAM" id="SSF50685">
    <property type="entry name" value="Barwin-like endoglucanases"/>
    <property type="match status" value="1"/>
</dbReference>
<dbReference type="CDD" id="cd22786">
    <property type="entry name" value="DPBB_YuiC-like"/>
    <property type="match status" value="1"/>
</dbReference>
<feature type="compositionally biased region" description="Low complexity" evidence="2">
    <location>
        <begin position="252"/>
        <end position="270"/>
    </location>
</feature>
<reference evidence="5" key="1">
    <citation type="submission" date="2020-08" db="EMBL/GenBank/DDBJ databases">
        <title>Genome public.</title>
        <authorList>
            <person name="Liu C."/>
            <person name="Sun Q."/>
        </authorList>
    </citation>
    <scope>NUCLEOTIDE SEQUENCE</scope>
    <source>
        <strain evidence="5">NSJ-28</strain>
    </source>
</reference>
<dbReference type="EMBL" id="JACOPL010000005">
    <property type="protein sequence ID" value="MBC5725137.1"/>
    <property type="molecule type" value="Genomic_DNA"/>
</dbReference>
<dbReference type="InterPro" id="IPR007137">
    <property type="entry name" value="DUF348"/>
</dbReference>
<dbReference type="Gene3D" id="2.20.230.10">
    <property type="entry name" value="Resuscitation-promoting factor rpfb"/>
    <property type="match status" value="1"/>
</dbReference>
<keyword evidence="6" id="KW-1185">Reference proteome</keyword>
<dbReference type="Proteomes" id="UP000606499">
    <property type="component" value="Unassembled WGS sequence"/>
</dbReference>
<keyword evidence="1" id="KW-0732">Signal</keyword>
<dbReference type="SMART" id="SM01208">
    <property type="entry name" value="G5"/>
    <property type="match status" value="1"/>
</dbReference>
<dbReference type="GO" id="GO:0004553">
    <property type="term" value="F:hydrolase activity, hydrolyzing O-glycosyl compounds"/>
    <property type="evidence" value="ECO:0007669"/>
    <property type="project" value="InterPro"/>
</dbReference>
<evidence type="ECO:0000259" key="4">
    <source>
        <dbReference type="PROSITE" id="PS51109"/>
    </source>
</evidence>
<dbReference type="RefSeq" id="WP_107631898.1">
    <property type="nucleotide sequence ID" value="NZ_JACOPL010000005.1"/>
</dbReference>
<organism evidence="5 6">
    <name type="scientific">Agathobaculum faecis</name>
    <dbReference type="NCBI Taxonomy" id="2763013"/>
    <lineage>
        <taxon>Bacteria</taxon>
        <taxon>Bacillati</taxon>
        <taxon>Bacillota</taxon>
        <taxon>Clostridia</taxon>
        <taxon>Eubacteriales</taxon>
        <taxon>Butyricicoccaceae</taxon>
        <taxon>Agathobaculum</taxon>
    </lineage>
</organism>
<dbReference type="InterPro" id="IPR010611">
    <property type="entry name" value="3D_dom"/>
</dbReference>
<feature type="transmembrane region" description="Helical" evidence="3">
    <location>
        <begin position="29"/>
        <end position="49"/>
    </location>
</feature>
<evidence type="ECO:0000313" key="6">
    <source>
        <dbReference type="Proteomes" id="UP000606499"/>
    </source>
</evidence>
<dbReference type="Pfam" id="PF07501">
    <property type="entry name" value="G5"/>
    <property type="match status" value="1"/>
</dbReference>
<dbReference type="AlphaFoldDB" id="A0A923LWD4"/>
<comment type="caution">
    <text evidence="5">The sequence shown here is derived from an EMBL/GenBank/DDBJ whole genome shotgun (WGS) entry which is preliminary data.</text>
</comment>
<dbReference type="PROSITE" id="PS51109">
    <property type="entry name" value="G5"/>
    <property type="match status" value="1"/>
</dbReference>
<keyword evidence="3" id="KW-1133">Transmembrane helix</keyword>
<dbReference type="GO" id="GO:0009254">
    <property type="term" value="P:peptidoglycan turnover"/>
    <property type="evidence" value="ECO:0007669"/>
    <property type="project" value="InterPro"/>
</dbReference>
<dbReference type="PANTHER" id="PTHR39160">
    <property type="entry name" value="CELL WALL-BINDING PROTEIN YOCH"/>
    <property type="match status" value="1"/>
</dbReference>
<accession>A0A923LWD4</accession>
<proteinExistence type="predicted"/>
<evidence type="ECO:0000313" key="5">
    <source>
        <dbReference type="EMBL" id="MBC5725137.1"/>
    </source>
</evidence>
<dbReference type="PANTHER" id="PTHR39160:SF4">
    <property type="entry name" value="RESUSCITATION-PROMOTING FACTOR RPFB"/>
    <property type="match status" value="1"/>
</dbReference>
<dbReference type="InterPro" id="IPR011098">
    <property type="entry name" value="G5_dom"/>
</dbReference>
<evidence type="ECO:0000256" key="2">
    <source>
        <dbReference type="SAM" id="MobiDB-lite"/>
    </source>
</evidence>
<dbReference type="InterPro" id="IPR036908">
    <property type="entry name" value="RlpA-like_sf"/>
</dbReference>
<dbReference type="Gene3D" id="2.40.40.10">
    <property type="entry name" value="RlpA-like domain"/>
    <property type="match status" value="1"/>
</dbReference>